<accession>A0A8J7JEV0</accession>
<evidence type="ECO:0000256" key="2">
    <source>
        <dbReference type="ARBA" id="ARBA00022485"/>
    </source>
</evidence>
<gene>
    <name evidence="10" type="ORF">JFN93_08230</name>
</gene>
<organism evidence="10 11">
    <name type="scientific">Geomesophilobacter sediminis</name>
    <dbReference type="NCBI Taxonomy" id="2798584"/>
    <lineage>
        <taxon>Bacteria</taxon>
        <taxon>Pseudomonadati</taxon>
        <taxon>Thermodesulfobacteriota</taxon>
        <taxon>Desulfuromonadia</taxon>
        <taxon>Geobacterales</taxon>
        <taxon>Geobacteraceae</taxon>
        <taxon>Geomesophilobacter</taxon>
    </lineage>
</organism>
<dbReference type="InterPro" id="IPR011886">
    <property type="entry name" value="NapH_MauN"/>
</dbReference>
<dbReference type="PROSITE" id="PS00198">
    <property type="entry name" value="4FE4S_FER_1"/>
    <property type="match status" value="1"/>
</dbReference>
<dbReference type="Pfam" id="PF13237">
    <property type="entry name" value="Fer4_10"/>
    <property type="match status" value="1"/>
</dbReference>
<dbReference type="PROSITE" id="PS51379">
    <property type="entry name" value="4FE4S_FER_2"/>
    <property type="match status" value="2"/>
</dbReference>
<evidence type="ECO:0000256" key="5">
    <source>
        <dbReference type="ARBA" id="ARBA00022982"/>
    </source>
</evidence>
<keyword evidence="2" id="KW-0004">4Fe-4S</keyword>
<dbReference type="Gene3D" id="3.30.70.20">
    <property type="match status" value="1"/>
</dbReference>
<feature type="transmembrane region" description="Helical" evidence="8">
    <location>
        <begin position="64"/>
        <end position="94"/>
    </location>
</feature>
<dbReference type="GO" id="GO:0046872">
    <property type="term" value="F:metal ion binding"/>
    <property type="evidence" value="ECO:0007669"/>
    <property type="project" value="UniProtKB-KW"/>
</dbReference>
<dbReference type="Proteomes" id="UP000636888">
    <property type="component" value="Unassembled WGS sequence"/>
</dbReference>
<dbReference type="Pfam" id="PF12801">
    <property type="entry name" value="Fer4_5"/>
    <property type="match status" value="1"/>
</dbReference>
<dbReference type="NCBIfam" id="TIGR02163">
    <property type="entry name" value="napH"/>
    <property type="match status" value="1"/>
</dbReference>
<keyword evidence="5" id="KW-0249">Electron transport</keyword>
<keyword evidence="8" id="KW-0812">Transmembrane</keyword>
<proteinExistence type="predicted"/>
<dbReference type="AlphaFoldDB" id="A0A8J7JEV0"/>
<keyword evidence="6" id="KW-0408">Iron</keyword>
<comment type="caution">
    <text evidence="10">The sequence shown here is derived from an EMBL/GenBank/DDBJ whole genome shotgun (WGS) entry which is preliminary data.</text>
</comment>
<name>A0A8J7JEV0_9BACT</name>
<dbReference type="EMBL" id="JAEMHM010000006">
    <property type="protein sequence ID" value="MBJ6724689.1"/>
    <property type="molecule type" value="Genomic_DNA"/>
</dbReference>
<keyword evidence="8" id="KW-0472">Membrane</keyword>
<sequence length="257" mass="28365">MSFKWWPVRRTVQFLVLALIASPWAGLAVFRGNLAAGDLFGLSLADPLAFLQATLASRQFVPSFLLSAAIVTAFYFLVGGRTFCGWICPVYLLTELGEKLRARFGGVDRSYSLNGTRWAFAVTLVVSLAAGIPLFEVLSPLGITARAIMFRAWLPLLLPLAILIVELFVARRIWCRSLCPVGGFYSLIARFSPLRVGFETSKCNHCGVCREACPVEEVLAPSLESGARQVVSGHCTRCMRCLDSCRTKAFRVNLTYR</sequence>
<feature type="domain" description="4Fe-4S ferredoxin-type" evidence="9">
    <location>
        <begin position="226"/>
        <end position="255"/>
    </location>
</feature>
<dbReference type="PANTHER" id="PTHR30176:SF3">
    <property type="entry name" value="FERREDOXIN-TYPE PROTEIN NAPH"/>
    <property type="match status" value="1"/>
</dbReference>
<evidence type="ECO:0000256" key="3">
    <source>
        <dbReference type="ARBA" id="ARBA00022723"/>
    </source>
</evidence>
<keyword evidence="3" id="KW-0479">Metal-binding</keyword>
<feature type="transmembrane region" description="Helical" evidence="8">
    <location>
        <begin position="115"/>
        <end position="135"/>
    </location>
</feature>
<keyword evidence="1" id="KW-0813">Transport</keyword>
<keyword evidence="7" id="KW-0411">Iron-sulfur</keyword>
<keyword evidence="4" id="KW-0677">Repeat</keyword>
<dbReference type="RefSeq" id="WP_199383583.1">
    <property type="nucleotide sequence ID" value="NZ_JAEMHM010000006.1"/>
</dbReference>
<keyword evidence="8" id="KW-1133">Transmembrane helix</keyword>
<dbReference type="InterPro" id="IPR017896">
    <property type="entry name" value="4Fe4S_Fe-S-bd"/>
</dbReference>
<evidence type="ECO:0000256" key="8">
    <source>
        <dbReference type="SAM" id="Phobius"/>
    </source>
</evidence>
<feature type="transmembrane region" description="Helical" evidence="8">
    <location>
        <begin position="147"/>
        <end position="169"/>
    </location>
</feature>
<dbReference type="InterPro" id="IPR051684">
    <property type="entry name" value="Electron_Trans/Redox"/>
</dbReference>
<evidence type="ECO:0000256" key="1">
    <source>
        <dbReference type="ARBA" id="ARBA00022448"/>
    </source>
</evidence>
<feature type="domain" description="4Fe-4S ferredoxin-type" evidence="9">
    <location>
        <begin position="194"/>
        <end position="224"/>
    </location>
</feature>
<dbReference type="SUPFAM" id="SSF54862">
    <property type="entry name" value="4Fe-4S ferredoxins"/>
    <property type="match status" value="1"/>
</dbReference>
<evidence type="ECO:0000256" key="4">
    <source>
        <dbReference type="ARBA" id="ARBA00022737"/>
    </source>
</evidence>
<protein>
    <submittedName>
        <fullName evidence="10">NapH/MauN family ferredoxin-type protein</fullName>
    </submittedName>
</protein>
<evidence type="ECO:0000313" key="10">
    <source>
        <dbReference type="EMBL" id="MBJ6724689.1"/>
    </source>
</evidence>
<dbReference type="PANTHER" id="PTHR30176">
    <property type="entry name" value="FERREDOXIN-TYPE PROTEIN NAPH"/>
    <property type="match status" value="1"/>
</dbReference>
<reference evidence="10" key="1">
    <citation type="submission" date="2020-12" db="EMBL/GenBank/DDBJ databases">
        <title>Geomonas sp. Red875, isolated from river sediment.</title>
        <authorList>
            <person name="Xu Z."/>
            <person name="Zhang Z."/>
            <person name="Masuda Y."/>
            <person name="Itoh H."/>
            <person name="Senoo K."/>
        </authorList>
    </citation>
    <scope>NUCLEOTIDE SEQUENCE</scope>
    <source>
        <strain evidence="10">Red875</strain>
    </source>
</reference>
<evidence type="ECO:0000256" key="7">
    <source>
        <dbReference type="ARBA" id="ARBA00023014"/>
    </source>
</evidence>
<dbReference type="GO" id="GO:0051539">
    <property type="term" value="F:4 iron, 4 sulfur cluster binding"/>
    <property type="evidence" value="ECO:0007669"/>
    <property type="project" value="UniProtKB-KW"/>
</dbReference>
<evidence type="ECO:0000259" key="9">
    <source>
        <dbReference type="PROSITE" id="PS51379"/>
    </source>
</evidence>
<dbReference type="GO" id="GO:0005886">
    <property type="term" value="C:plasma membrane"/>
    <property type="evidence" value="ECO:0007669"/>
    <property type="project" value="TreeGrafter"/>
</dbReference>
<evidence type="ECO:0000256" key="6">
    <source>
        <dbReference type="ARBA" id="ARBA00023004"/>
    </source>
</evidence>
<evidence type="ECO:0000313" key="11">
    <source>
        <dbReference type="Proteomes" id="UP000636888"/>
    </source>
</evidence>
<dbReference type="InterPro" id="IPR017900">
    <property type="entry name" value="4Fe4S_Fe_S_CS"/>
</dbReference>
<keyword evidence="11" id="KW-1185">Reference proteome</keyword>